<accession>A0AAD3CXG6</accession>
<evidence type="ECO:0000313" key="2">
    <source>
        <dbReference type="Proteomes" id="UP001054902"/>
    </source>
</evidence>
<protein>
    <submittedName>
        <fullName evidence="1">Uncharacterized protein</fullName>
    </submittedName>
</protein>
<keyword evidence="2" id="KW-1185">Reference proteome</keyword>
<evidence type="ECO:0000313" key="1">
    <source>
        <dbReference type="EMBL" id="GFH53818.1"/>
    </source>
</evidence>
<name>A0AAD3CXG6_9STRA</name>
<organism evidence="1 2">
    <name type="scientific">Chaetoceros tenuissimus</name>
    <dbReference type="NCBI Taxonomy" id="426638"/>
    <lineage>
        <taxon>Eukaryota</taxon>
        <taxon>Sar</taxon>
        <taxon>Stramenopiles</taxon>
        <taxon>Ochrophyta</taxon>
        <taxon>Bacillariophyta</taxon>
        <taxon>Coscinodiscophyceae</taxon>
        <taxon>Chaetocerotophycidae</taxon>
        <taxon>Chaetocerotales</taxon>
        <taxon>Chaetocerotaceae</taxon>
        <taxon>Chaetoceros</taxon>
    </lineage>
</organism>
<comment type="caution">
    <text evidence="1">The sequence shown here is derived from an EMBL/GenBank/DDBJ whole genome shotgun (WGS) entry which is preliminary data.</text>
</comment>
<dbReference type="Proteomes" id="UP001054902">
    <property type="component" value="Unassembled WGS sequence"/>
</dbReference>
<proteinExistence type="predicted"/>
<dbReference type="AlphaFoldDB" id="A0AAD3CXG6"/>
<dbReference type="EMBL" id="BLLK01000047">
    <property type="protein sequence ID" value="GFH53818.1"/>
    <property type="molecule type" value="Genomic_DNA"/>
</dbReference>
<gene>
    <name evidence="1" type="ORF">CTEN210_10294</name>
</gene>
<reference evidence="1 2" key="1">
    <citation type="journal article" date="2021" name="Sci. Rep.">
        <title>The genome of the diatom Chaetoceros tenuissimus carries an ancient integrated fragment of an extant virus.</title>
        <authorList>
            <person name="Hongo Y."/>
            <person name="Kimura K."/>
            <person name="Takaki Y."/>
            <person name="Yoshida Y."/>
            <person name="Baba S."/>
            <person name="Kobayashi G."/>
            <person name="Nagasaki K."/>
            <person name="Hano T."/>
            <person name="Tomaru Y."/>
        </authorList>
    </citation>
    <scope>NUCLEOTIDE SEQUENCE [LARGE SCALE GENOMIC DNA]</scope>
    <source>
        <strain evidence="1 2">NIES-3715</strain>
    </source>
</reference>
<sequence length="128" mass="14910">MFLCKSLVFHSTNTHVSYLDLASWVELEEDEFVMEAVVEEELEAIEKDISEVEDLDEEEIEVKKVDERKPPTRVEITEAFDTLRLALGSTESSLEHSHKLDSIQRYLQKQLMNGSKKTRSIKSFFEKK</sequence>